<evidence type="ECO:0000313" key="5">
    <source>
        <dbReference type="EMBL" id="KAJ3052455.1"/>
    </source>
</evidence>
<feature type="region of interest" description="Disordered" evidence="3">
    <location>
        <begin position="396"/>
        <end position="419"/>
    </location>
</feature>
<dbReference type="EMBL" id="JADGJD010000293">
    <property type="protein sequence ID" value="KAJ3052455.1"/>
    <property type="molecule type" value="Genomic_DNA"/>
</dbReference>
<dbReference type="InterPro" id="IPR000719">
    <property type="entry name" value="Prot_kinase_dom"/>
</dbReference>
<sequence length="471" mass="52183">MMMEESPRRFAVKALPRDSADSGWREAAFMRRVGGCENVVRLEKVVEEREFVYLVMEWCEMDLYDAITTHGPFTPSLAREIFSQIITSLTHCHTRGVYHRDIKPENFLVTRDGTIKLADFGLATYDLHSSERGCGSSRYLSPEYLVHKSNPDKLDPFYSVRQSDKGDVWALGVVLINLLFGRNPWHEAYEGDAIYRAFVSEKQGADGRDVLREQFGLTAGFEGVLRRCFERDPRKRCSVGELGMLVRGCGAFVLTELEVKEDDGCGVDDVSTFMLGPPESVERYYGEDVGGEEEVREDSGPLGFEVGEMVYETMKEVWGVGLGHVNSSGTVVPSPHPLSNFNNKPYPTPPPRTSSQTYQPPSRTTTPIPIPSTHYRTVQQQQQPFLSTSLVSTTSSLSSASSSPQFPATPKSHSPAFIPHNGVYPSPHTLPQEFVSMTAGMYVGGGFDKVEESVGVVGGVRGGKWRVAGKI</sequence>
<dbReference type="GO" id="GO:0005524">
    <property type="term" value="F:ATP binding"/>
    <property type="evidence" value="ECO:0007669"/>
    <property type="project" value="UniProtKB-KW"/>
</dbReference>
<keyword evidence="1" id="KW-0547">Nucleotide-binding</keyword>
<gene>
    <name evidence="5" type="ORF">HK097_006252</name>
</gene>
<dbReference type="SUPFAM" id="SSF56112">
    <property type="entry name" value="Protein kinase-like (PK-like)"/>
    <property type="match status" value="1"/>
</dbReference>
<dbReference type="Gene3D" id="1.10.510.10">
    <property type="entry name" value="Transferase(Phosphotransferase) domain 1"/>
    <property type="match status" value="1"/>
</dbReference>
<protein>
    <recommendedName>
        <fullName evidence="4">Protein kinase domain-containing protein</fullName>
    </recommendedName>
</protein>
<organism evidence="5 6">
    <name type="scientific">Rhizophlyctis rosea</name>
    <dbReference type="NCBI Taxonomy" id="64517"/>
    <lineage>
        <taxon>Eukaryota</taxon>
        <taxon>Fungi</taxon>
        <taxon>Fungi incertae sedis</taxon>
        <taxon>Chytridiomycota</taxon>
        <taxon>Chytridiomycota incertae sedis</taxon>
        <taxon>Chytridiomycetes</taxon>
        <taxon>Rhizophlyctidales</taxon>
        <taxon>Rhizophlyctidaceae</taxon>
        <taxon>Rhizophlyctis</taxon>
    </lineage>
</organism>
<dbReference type="PROSITE" id="PS00108">
    <property type="entry name" value="PROTEIN_KINASE_ST"/>
    <property type="match status" value="1"/>
</dbReference>
<dbReference type="InterPro" id="IPR008271">
    <property type="entry name" value="Ser/Thr_kinase_AS"/>
</dbReference>
<comment type="caution">
    <text evidence="5">The sequence shown here is derived from an EMBL/GenBank/DDBJ whole genome shotgun (WGS) entry which is preliminary data.</text>
</comment>
<keyword evidence="6" id="KW-1185">Reference proteome</keyword>
<feature type="domain" description="Protein kinase" evidence="4">
    <location>
        <begin position="1"/>
        <end position="253"/>
    </location>
</feature>
<keyword evidence="2" id="KW-0067">ATP-binding</keyword>
<dbReference type="PANTHER" id="PTHR24346:SF30">
    <property type="entry name" value="MATERNAL EMBRYONIC LEUCINE ZIPPER KINASE"/>
    <property type="match status" value="1"/>
</dbReference>
<dbReference type="PANTHER" id="PTHR24346">
    <property type="entry name" value="MAP/MICROTUBULE AFFINITY-REGULATING KINASE"/>
    <property type="match status" value="1"/>
</dbReference>
<evidence type="ECO:0000256" key="2">
    <source>
        <dbReference type="ARBA" id="ARBA00022840"/>
    </source>
</evidence>
<evidence type="ECO:0000313" key="6">
    <source>
        <dbReference type="Proteomes" id="UP001212841"/>
    </source>
</evidence>
<dbReference type="GO" id="GO:0004674">
    <property type="term" value="F:protein serine/threonine kinase activity"/>
    <property type="evidence" value="ECO:0007669"/>
    <property type="project" value="TreeGrafter"/>
</dbReference>
<dbReference type="PROSITE" id="PS50011">
    <property type="entry name" value="PROTEIN_KINASE_DOM"/>
    <property type="match status" value="1"/>
</dbReference>
<accession>A0AAD5SEH5</accession>
<dbReference type="SMART" id="SM00220">
    <property type="entry name" value="S_TKc"/>
    <property type="match status" value="1"/>
</dbReference>
<dbReference type="GO" id="GO:0005737">
    <property type="term" value="C:cytoplasm"/>
    <property type="evidence" value="ECO:0007669"/>
    <property type="project" value="TreeGrafter"/>
</dbReference>
<proteinExistence type="predicted"/>
<reference evidence="5" key="1">
    <citation type="submission" date="2020-05" db="EMBL/GenBank/DDBJ databases">
        <title>Phylogenomic resolution of chytrid fungi.</title>
        <authorList>
            <person name="Stajich J.E."/>
            <person name="Amses K."/>
            <person name="Simmons R."/>
            <person name="Seto K."/>
            <person name="Myers J."/>
            <person name="Bonds A."/>
            <person name="Quandt C.A."/>
            <person name="Barry K."/>
            <person name="Liu P."/>
            <person name="Grigoriev I."/>
            <person name="Longcore J.E."/>
            <person name="James T.Y."/>
        </authorList>
    </citation>
    <scope>NUCLEOTIDE SEQUENCE</scope>
    <source>
        <strain evidence="5">JEL0318</strain>
    </source>
</reference>
<dbReference type="Proteomes" id="UP001212841">
    <property type="component" value="Unassembled WGS sequence"/>
</dbReference>
<feature type="compositionally biased region" description="Polar residues" evidence="3">
    <location>
        <begin position="331"/>
        <end position="345"/>
    </location>
</feature>
<name>A0AAD5SEH5_9FUNG</name>
<dbReference type="AlphaFoldDB" id="A0AAD5SEH5"/>
<feature type="region of interest" description="Disordered" evidence="3">
    <location>
        <begin position="331"/>
        <end position="369"/>
    </location>
</feature>
<dbReference type="InterPro" id="IPR011009">
    <property type="entry name" value="Kinase-like_dom_sf"/>
</dbReference>
<evidence type="ECO:0000256" key="1">
    <source>
        <dbReference type="ARBA" id="ARBA00022741"/>
    </source>
</evidence>
<evidence type="ECO:0000259" key="4">
    <source>
        <dbReference type="PROSITE" id="PS50011"/>
    </source>
</evidence>
<dbReference type="GO" id="GO:0035556">
    <property type="term" value="P:intracellular signal transduction"/>
    <property type="evidence" value="ECO:0007669"/>
    <property type="project" value="TreeGrafter"/>
</dbReference>
<evidence type="ECO:0000256" key="3">
    <source>
        <dbReference type="SAM" id="MobiDB-lite"/>
    </source>
</evidence>
<feature type="compositionally biased region" description="Low complexity" evidence="3">
    <location>
        <begin position="360"/>
        <end position="369"/>
    </location>
</feature>
<dbReference type="Pfam" id="PF00069">
    <property type="entry name" value="Pkinase"/>
    <property type="match status" value="1"/>
</dbReference>